<evidence type="ECO:0000313" key="2">
    <source>
        <dbReference type="EMBL" id="MFD2610311.1"/>
    </source>
</evidence>
<dbReference type="EMBL" id="JBHUMK010000059">
    <property type="protein sequence ID" value="MFD2610311.1"/>
    <property type="molecule type" value="Genomic_DNA"/>
</dbReference>
<keyword evidence="3" id="KW-1185">Reference proteome</keyword>
<gene>
    <name evidence="2" type="ORF">ACFSR9_12820</name>
</gene>
<evidence type="ECO:0000313" key="3">
    <source>
        <dbReference type="Proteomes" id="UP001597475"/>
    </source>
</evidence>
<feature type="transmembrane region" description="Helical" evidence="1">
    <location>
        <begin position="32"/>
        <end position="51"/>
    </location>
</feature>
<accession>A0ABW5P501</accession>
<protein>
    <recommendedName>
        <fullName evidence="4">DUF4131 domain-containing protein</fullName>
    </recommendedName>
</protein>
<proteinExistence type="predicted"/>
<dbReference type="RefSeq" id="WP_386846389.1">
    <property type="nucleotide sequence ID" value="NZ_JBHUMK010000059.1"/>
</dbReference>
<dbReference type="Proteomes" id="UP001597475">
    <property type="component" value="Unassembled WGS sequence"/>
</dbReference>
<evidence type="ECO:0000256" key="1">
    <source>
        <dbReference type="SAM" id="Phobius"/>
    </source>
</evidence>
<feature type="transmembrane region" description="Helical" evidence="1">
    <location>
        <begin position="6"/>
        <end position="23"/>
    </location>
</feature>
<evidence type="ECO:0008006" key="4">
    <source>
        <dbReference type="Google" id="ProtNLM"/>
    </source>
</evidence>
<name>A0ABW5P501_9DEIO</name>
<reference evidence="3" key="1">
    <citation type="journal article" date="2019" name="Int. J. Syst. Evol. Microbiol.">
        <title>The Global Catalogue of Microorganisms (GCM) 10K type strain sequencing project: providing services to taxonomists for standard genome sequencing and annotation.</title>
        <authorList>
            <consortium name="The Broad Institute Genomics Platform"/>
            <consortium name="The Broad Institute Genome Sequencing Center for Infectious Disease"/>
            <person name="Wu L."/>
            <person name="Ma J."/>
        </authorList>
    </citation>
    <scope>NUCLEOTIDE SEQUENCE [LARGE SCALE GENOMIC DNA]</scope>
    <source>
        <strain evidence="3">KCTC 33842</strain>
    </source>
</reference>
<sequence>MALLPLGYLVLTLAFTAVLALLLRRPGAARPGVIWGLAAGLPVLAALTAALDGQARAARVLESYVPAPVNVTVTNGRRTQALQLDARDAACVERARRLHSEVELRTPGQPVQFLNSSVVTGALPDPRFVQALTLRGELECPNLRALEVRAK</sequence>
<keyword evidence="1" id="KW-1133">Transmembrane helix</keyword>
<comment type="caution">
    <text evidence="2">The sequence shown here is derived from an EMBL/GenBank/DDBJ whole genome shotgun (WGS) entry which is preliminary data.</text>
</comment>
<organism evidence="2 3">
    <name type="scientific">Deinococcus taklimakanensis</name>
    <dbReference type="NCBI Taxonomy" id="536443"/>
    <lineage>
        <taxon>Bacteria</taxon>
        <taxon>Thermotogati</taxon>
        <taxon>Deinococcota</taxon>
        <taxon>Deinococci</taxon>
        <taxon>Deinococcales</taxon>
        <taxon>Deinococcaceae</taxon>
        <taxon>Deinococcus</taxon>
    </lineage>
</organism>
<keyword evidence="1" id="KW-0472">Membrane</keyword>
<keyword evidence="1" id="KW-0812">Transmembrane</keyword>